<dbReference type="KEGG" id="vg:40088559"/>
<accession>A0A2L0V0L7</accession>
<proteinExistence type="predicted"/>
<sequence>MNIPPRTTLFYDRYNNINHNFVWFEEREYKKNEKTFFLYRASYDATVIAEKASSLLPINIDSHVTDDMEEISIKINPTGFDIEIIYNPYRDNIRTFREEPTIDNIEARFIEMIGAK</sequence>
<protein>
    <submittedName>
        <fullName evidence="1">Uncharacterized protein</fullName>
    </submittedName>
</protein>
<evidence type="ECO:0000313" key="1">
    <source>
        <dbReference type="EMBL" id="AUZ95315.1"/>
    </source>
</evidence>
<dbReference type="EMBL" id="MF403008">
    <property type="protein sequence ID" value="AUZ95315.1"/>
    <property type="molecule type" value="Genomic_DNA"/>
</dbReference>
<dbReference type="RefSeq" id="YP_009612221.1">
    <property type="nucleotide sequence ID" value="NC_042013.1"/>
</dbReference>
<name>A0A2L0V0L7_9CAUD</name>
<organism evidence="1 2">
    <name type="scientific">Agrobacterium phage Atu_ph07</name>
    <dbReference type="NCBI Taxonomy" id="2024264"/>
    <lineage>
        <taxon>Viruses</taxon>
        <taxon>Duplodnaviria</taxon>
        <taxon>Heunggongvirae</taxon>
        <taxon>Uroviricota</taxon>
        <taxon>Caudoviricetes</taxon>
        <taxon>Polybotosvirus</taxon>
        <taxon>Polybotosvirus Atuph07</taxon>
    </lineage>
</organism>
<evidence type="ECO:0000313" key="2">
    <source>
        <dbReference type="Proteomes" id="UP000223025"/>
    </source>
</evidence>
<reference evidence="1 2" key="1">
    <citation type="submission" date="2017-06" db="EMBL/GenBank/DDBJ databases">
        <authorList>
            <person name="Kim H.J."/>
            <person name="Triplett B.A."/>
        </authorList>
    </citation>
    <scope>NUCLEOTIDE SEQUENCE [LARGE SCALE GENOMIC DNA]</scope>
</reference>
<dbReference type="Proteomes" id="UP000223025">
    <property type="component" value="Segment"/>
</dbReference>
<keyword evidence="2" id="KW-1185">Reference proteome</keyword>
<dbReference type="GeneID" id="40088559"/>